<feature type="compositionally biased region" description="Basic and acidic residues" evidence="4">
    <location>
        <begin position="161"/>
        <end position="174"/>
    </location>
</feature>
<evidence type="ECO:0000259" key="5">
    <source>
        <dbReference type="PROSITE" id="PS51050"/>
    </source>
</evidence>
<feature type="compositionally biased region" description="Basic and acidic residues" evidence="4">
    <location>
        <begin position="240"/>
        <end position="251"/>
    </location>
</feature>
<dbReference type="EMBL" id="JBFOLK010000002">
    <property type="protein sequence ID" value="KAL2534621.1"/>
    <property type="molecule type" value="Genomic_DNA"/>
</dbReference>
<feature type="compositionally biased region" description="Basic and acidic residues" evidence="4">
    <location>
        <begin position="140"/>
        <end position="153"/>
    </location>
</feature>
<gene>
    <name evidence="6" type="ORF">Adt_07972</name>
</gene>
<feature type="region of interest" description="Disordered" evidence="4">
    <location>
        <begin position="1"/>
        <end position="51"/>
    </location>
</feature>
<dbReference type="PANTHER" id="PTHR46524:SF12">
    <property type="entry name" value="CW-TYPE DOMAIN-CONTAINING PROTEIN"/>
    <property type="match status" value="1"/>
</dbReference>
<dbReference type="Pfam" id="PF07496">
    <property type="entry name" value="zf-CW"/>
    <property type="match status" value="1"/>
</dbReference>
<evidence type="ECO:0000313" key="6">
    <source>
        <dbReference type="EMBL" id="KAL2534621.1"/>
    </source>
</evidence>
<dbReference type="AlphaFoldDB" id="A0ABD1VBN3"/>
<evidence type="ECO:0000256" key="3">
    <source>
        <dbReference type="ARBA" id="ARBA00022833"/>
    </source>
</evidence>
<sequence>MHNHSAVVVDDTNPRLGDGDVLRGKKTKSVEKREKFEKSKTESGMDIKEDKKNLGTETLEYRLQSSNDLSCTPLSDSVCGAGEPLKGVVRAPETIREFEKDVQVRKREGNKDRVKGRVGSTDVVKADSFESISGQSGGKYDYREPKNRSVEKVGKHRVRSSQKDGSVDRGDGARSRGKKTPASFKAYSDNSEDETVSKGAMDPLSQKRGLKSTSGEQDELRTSPSINKLSLQEHLDILKQSLERPSDDRSKNYNLATVKEKHASADKSKERATSKKLNNQVNSGTNLKEAPAHALPPAKGLISETEQTTVAPVLIQEHWVACDRCQKWRLLPIGTVPQHLPDKWVCSMLNWLPGLNRCDVSEDETTKALYALYQVPFPENQSNLQTHADKITNGVLQVVAIVSVRTTKTLILIESLMRERRKTNLKKHHTQTASVIQSLLQTLTKISNCSQ</sequence>
<feature type="compositionally biased region" description="Polar residues" evidence="4">
    <location>
        <begin position="275"/>
        <end position="286"/>
    </location>
</feature>
<dbReference type="InterPro" id="IPR055300">
    <property type="entry name" value="CWZF3/5/7"/>
</dbReference>
<feature type="compositionally biased region" description="Basic and acidic residues" evidence="4">
    <location>
        <begin position="101"/>
        <end position="115"/>
    </location>
</feature>
<feature type="region of interest" description="Disordered" evidence="4">
    <location>
        <begin position="101"/>
        <end position="228"/>
    </location>
</feature>
<feature type="compositionally biased region" description="Basic and acidic residues" evidence="4">
    <location>
        <begin position="17"/>
        <end position="51"/>
    </location>
</feature>
<dbReference type="PANTHER" id="PTHR46524">
    <property type="entry name" value="CW-TYPE ZINC FINGER"/>
    <property type="match status" value="1"/>
</dbReference>
<dbReference type="GO" id="GO:0008270">
    <property type="term" value="F:zinc ion binding"/>
    <property type="evidence" value="ECO:0007669"/>
    <property type="project" value="UniProtKB-KW"/>
</dbReference>
<feature type="compositionally biased region" description="Basic and acidic residues" evidence="4">
    <location>
        <begin position="258"/>
        <end position="273"/>
    </location>
</feature>
<keyword evidence="7" id="KW-1185">Reference proteome</keyword>
<keyword evidence="1" id="KW-0479">Metal-binding</keyword>
<dbReference type="InterPro" id="IPR011124">
    <property type="entry name" value="Znf_CW"/>
</dbReference>
<feature type="domain" description="CW-type" evidence="5">
    <location>
        <begin position="313"/>
        <end position="366"/>
    </location>
</feature>
<protein>
    <submittedName>
        <fullName evidence="6">CW-type domain-containing protein</fullName>
    </submittedName>
</protein>
<accession>A0ABD1VBN3</accession>
<feature type="region of interest" description="Disordered" evidence="4">
    <location>
        <begin position="240"/>
        <end position="291"/>
    </location>
</feature>
<keyword evidence="2" id="KW-0863">Zinc-finger</keyword>
<evidence type="ECO:0000256" key="2">
    <source>
        <dbReference type="ARBA" id="ARBA00022771"/>
    </source>
</evidence>
<evidence type="ECO:0000256" key="4">
    <source>
        <dbReference type="SAM" id="MobiDB-lite"/>
    </source>
</evidence>
<reference evidence="7" key="1">
    <citation type="submission" date="2024-07" db="EMBL/GenBank/DDBJ databases">
        <title>Two chromosome-level genome assemblies of Korean endemic species Abeliophyllum distichum and Forsythia ovata (Oleaceae).</title>
        <authorList>
            <person name="Jang H."/>
        </authorList>
    </citation>
    <scope>NUCLEOTIDE SEQUENCE [LARGE SCALE GENOMIC DNA]</scope>
</reference>
<comment type="caution">
    <text evidence="6">The sequence shown here is derived from an EMBL/GenBank/DDBJ whole genome shotgun (WGS) entry which is preliminary data.</text>
</comment>
<evidence type="ECO:0000313" key="7">
    <source>
        <dbReference type="Proteomes" id="UP001604336"/>
    </source>
</evidence>
<proteinExistence type="predicted"/>
<organism evidence="6 7">
    <name type="scientific">Abeliophyllum distichum</name>
    <dbReference type="NCBI Taxonomy" id="126358"/>
    <lineage>
        <taxon>Eukaryota</taxon>
        <taxon>Viridiplantae</taxon>
        <taxon>Streptophyta</taxon>
        <taxon>Embryophyta</taxon>
        <taxon>Tracheophyta</taxon>
        <taxon>Spermatophyta</taxon>
        <taxon>Magnoliopsida</taxon>
        <taxon>eudicotyledons</taxon>
        <taxon>Gunneridae</taxon>
        <taxon>Pentapetalae</taxon>
        <taxon>asterids</taxon>
        <taxon>lamiids</taxon>
        <taxon>Lamiales</taxon>
        <taxon>Oleaceae</taxon>
        <taxon>Forsythieae</taxon>
        <taxon>Abeliophyllum</taxon>
    </lineage>
</organism>
<evidence type="ECO:0000256" key="1">
    <source>
        <dbReference type="ARBA" id="ARBA00022723"/>
    </source>
</evidence>
<dbReference type="PROSITE" id="PS51050">
    <property type="entry name" value="ZF_CW"/>
    <property type="match status" value="1"/>
</dbReference>
<name>A0ABD1VBN3_9LAMI</name>
<keyword evidence="3" id="KW-0862">Zinc</keyword>
<dbReference type="Gene3D" id="3.30.40.100">
    <property type="match status" value="1"/>
</dbReference>
<dbReference type="Proteomes" id="UP001604336">
    <property type="component" value="Unassembled WGS sequence"/>
</dbReference>